<feature type="signal peptide" evidence="1">
    <location>
        <begin position="1"/>
        <end position="20"/>
    </location>
</feature>
<dbReference type="RefSeq" id="WP_188815688.1">
    <property type="nucleotide sequence ID" value="NZ_BMHT01000007.1"/>
</dbReference>
<feature type="domain" description="Secretion system C-terminal sorting" evidence="2">
    <location>
        <begin position="447"/>
        <end position="519"/>
    </location>
</feature>
<keyword evidence="4" id="KW-1185">Reference proteome</keyword>
<dbReference type="EMBL" id="BMHT01000007">
    <property type="protein sequence ID" value="GGF23307.1"/>
    <property type="molecule type" value="Genomic_DNA"/>
</dbReference>
<dbReference type="NCBIfam" id="TIGR04183">
    <property type="entry name" value="Por_Secre_tail"/>
    <property type="match status" value="1"/>
</dbReference>
<keyword evidence="1" id="KW-0732">Signal</keyword>
<organism evidence="3 4">
    <name type="scientific">Hymenobacter cavernae</name>
    <dbReference type="NCBI Taxonomy" id="2044852"/>
    <lineage>
        <taxon>Bacteria</taxon>
        <taxon>Pseudomonadati</taxon>
        <taxon>Bacteroidota</taxon>
        <taxon>Cytophagia</taxon>
        <taxon>Cytophagales</taxon>
        <taxon>Hymenobacteraceae</taxon>
        <taxon>Hymenobacter</taxon>
    </lineage>
</organism>
<evidence type="ECO:0000256" key="1">
    <source>
        <dbReference type="SAM" id="SignalP"/>
    </source>
</evidence>
<accession>A0ABQ1UR61</accession>
<protein>
    <submittedName>
        <fullName evidence="3">Lipoprotein</fullName>
    </submittedName>
</protein>
<evidence type="ECO:0000313" key="4">
    <source>
        <dbReference type="Proteomes" id="UP000632273"/>
    </source>
</evidence>
<feature type="chain" id="PRO_5045865701" evidence="1">
    <location>
        <begin position="21"/>
        <end position="522"/>
    </location>
</feature>
<keyword evidence="3" id="KW-0449">Lipoprotein</keyword>
<proteinExistence type="predicted"/>
<evidence type="ECO:0000259" key="2">
    <source>
        <dbReference type="Pfam" id="PF18962"/>
    </source>
</evidence>
<reference evidence="4" key="1">
    <citation type="journal article" date="2019" name="Int. J. Syst. Evol. Microbiol.">
        <title>The Global Catalogue of Microorganisms (GCM) 10K type strain sequencing project: providing services to taxonomists for standard genome sequencing and annotation.</title>
        <authorList>
            <consortium name="The Broad Institute Genomics Platform"/>
            <consortium name="The Broad Institute Genome Sequencing Center for Infectious Disease"/>
            <person name="Wu L."/>
            <person name="Ma J."/>
        </authorList>
    </citation>
    <scope>NUCLEOTIDE SEQUENCE [LARGE SCALE GENOMIC DNA]</scope>
    <source>
        <strain evidence="4">CGMCC 1.15197</strain>
    </source>
</reference>
<dbReference type="SUPFAM" id="SSF69322">
    <property type="entry name" value="Tricorn protease domain 2"/>
    <property type="match status" value="1"/>
</dbReference>
<dbReference type="InterPro" id="IPR026444">
    <property type="entry name" value="Secre_tail"/>
</dbReference>
<dbReference type="PANTHER" id="PTHR42754:SF1">
    <property type="entry name" value="LIPOPROTEIN"/>
    <property type="match status" value="1"/>
</dbReference>
<sequence length="522" mass="55351">MKFQTFFVACALVLSGSALAQTPAKQWDRTLGGSGEERLAGMQPTRDGGSILVGASQSGISGDKTQAHLGGDDAWVVKVDALGRKQWDRTLGGTRYDGATSVQQTADGGYIVAAYSDSPVSDDKTQASQGGVDYWIIKLDAQGTSQWDRTIGGDADDTPISVQQTADGGYVLAGNSSSATSGDKSQASRGRSDYWVVKLDSQGNKQWDRTLGGSRIDAFTSLQPTPDGGYLLGGYSQSDVSGDKTQPSLGGYDFWLVKLDAQGLKQWDRVLGGSENDYLQGLQLTADGGALLAGSSYSGASGDKSQPNLGGRDFWLVKLNAQGTKQWDHAYGTYQEDYLTSLTLSTDGGCLFGSSDFSTYHATKLDAQGAKQWEQTLRADGGYTQLTRVSATSDGGYLLAGMSTDGAVNDKSEPSRGGELYGDYWVVKLAPAVLANHSAKAPAELRVYPNPARSSFTVQLALNMPPSGLQLHLVDAVGRKVLRHALTAASVQVPTDTLPAGLYWLRVSGPQGYQATQRIVLE</sequence>
<dbReference type="Pfam" id="PF18962">
    <property type="entry name" value="Por_Secre_tail"/>
    <property type="match status" value="1"/>
</dbReference>
<dbReference type="PANTHER" id="PTHR42754">
    <property type="entry name" value="ENDOGLUCANASE"/>
    <property type="match status" value="1"/>
</dbReference>
<dbReference type="Proteomes" id="UP000632273">
    <property type="component" value="Unassembled WGS sequence"/>
</dbReference>
<comment type="caution">
    <text evidence="3">The sequence shown here is derived from an EMBL/GenBank/DDBJ whole genome shotgun (WGS) entry which is preliminary data.</text>
</comment>
<name>A0ABQ1UR61_9BACT</name>
<evidence type="ECO:0000313" key="3">
    <source>
        <dbReference type="EMBL" id="GGF23307.1"/>
    </source>
</evidence>
<gene>
    <name evidence="3" type="ORF">GCM10011383_38700</name>
</gene>